<reference evidence="3" key="1">
    <citation type="journal article" date="2015" name="Nat. Genet.">
        <title>The genome and transcriptome of the zoonotic hookworm Ancylostoma ceylanicum identify infection-specific gene families.</title>
        <authorList>
            <person name="Schwarz E.M."/>
            <person name="Hu Y."/>
            <person name="Antoshechkin I."/>
            <person name="Miller M.M."/>
            <person name="Sternberg P.W."/>
            <person name="Aroian R.V."/>
        </authorList>
    </citation>
    <scope>NUCLEOTIDE SEQUENCE</scope>
    <source>
        <strain evidence="3">HY135</strain>
    </source>
</reference>
<dbReference type="AlphaFoldDB" id="A0A016WXH8"/>
<dbReference type="EMBL" id="JARK01000066">
    <property type="protein sequence ID" value="EYC44296.1"/>
    <property type="molecule type" value="Genomic_DNA"/>
</dbReference>
<feature type="region of interest" description="Disordered" evidence="1">
    <location>
        <begin position="103"/>
        <end position="127"/>
    </location>
</feature>
<gene>
    <name evidence="2" type="primary">Acey_s0466.g1979</name>
    <name evidence="2" type="ORF">Y032_0466g1979</name>
</gene>
<comment type="caution">
    <text evidence="2">The sequence shown here is derived from an EMBL/GenBank/DDBJ whole genome shotgun (WGS) entry which is preliminary data.</text>
</comment>
<protein>
    <submittedName>
        <fullName evidence="2">Uncharacterized protein</fullName>
    </submittedName>
</protein>
<evidence type="ECO:0000313" key="3">
    <source>
        <dbReference type="Proteomes" id="UP000024635"/>
    </source>
</evidence>
<keyword evidence="3" id="KW-1185">Reference proteome</keyword>
<proteinExistence type="predicted"/>
<sequence>MEVCKTRHGDGIQTLEPLPTSLRHYPLGHAAAPLSDACEAHVFAIERHFHSCRCESMRRKRNTRREYSSSDSDADIGIPIRPRIASMITKNRVDEGINYMVNGEDNDRIESDGSDEGDLPSNSGGNFTSSLSGRCNFLSADVRLRAIDGGPIGSDESLSVDLLASKEVIVKRQAACSHK</sequence>
<organism evidence="2 3">
    <name type="scientific">Ancylostoma ceylanicum</name>
    <dbReference type="NCBI Taxonomy" id="53326"/>
    <lineage>
        <taxon>Eukaryota</taxon>
        <taxon>Metazoa</taxon>
        <taxon>Ecdysozoa</taxon>
        <taxon>Nematoda</taxon>
        <taxon>Chromadorea</taxon>
        <taxon>Rhabditida</taxon>
        <taxon>Rhabditina</taxon>
        <taxon>Rhabditomorpha</taxon>
        <taxon>Strongyloidea</taxon>
        <taxon>Ancylostomatidae</taxon>
        <taxon>Ancylostomatinae</taxon>
        <taxon>Ancylostoma</taxon>
    </lineage>
</organism>
<dbReference type="Proteomes" id="UP000024635">
    <property type="component" value="Unassembled WGS sequence"/>
</dbReference>
<name>A0A016WXH8_9BILA</name>
<evidence type="ECO:0000313" key="2">
    <source>
        <dbReference type="EMBL" id="EYC44296.1"/>
    </source>
</evidence>
<accession>A0A016WXH8</accession>
<evidence type="ECO:0000256" key="1">
    <source>
        <dbReference type="SAM" id="MobiDB-lite"/>
    </source>
</evidence>